<evidence type="ECO:0000256" key="1">
    <source>
        <dbReference type="SAM" id="MobiDB-lite"/>
    </source>
</evidence>
<sequence length="338" mass="35868">MPKPQELDIDAPHSVPDPEVLGPDPTDVDTPASYDPSAAISAVVAIVEGSPPVSTPRKRGAACEPQPSGSGPVPDPDTPSAFLADSRFASAASSAPTPNGYSLSFSNLQGSTTGLGYMGLHTLTSYDVAGCAARCDAAYPCQAFNIYFERDPTVNPSFDDACPDPPSLTNIKCTLWGYPVYAETAKNVGQSRSQFQVVIAGSNGYNKVPNFSTAGWIGPTVLPAAINAPLQEDGTNTYMGYKFFKDVYDPAVCTAACDATTAYNKRHPSNCKYKVCNFVNTYILTENNVPQGFYCAMYSASWGPPYATNSGQTRGDNVYRVVNSLSFFNNTADPGVVC</sequence>
<name>A0A9P8L2N1_9PEZI</name>
<proteinExistence type="predicted"/>
<dbReference type="PANTHER" id="PTHR36578:SF1">
    <property type="entry name" value="APPLE DOMAIN-CONTAINING PROTEIN"/>
    <property type="match status" value="1"/>
</dbReference>
<accession>A0A9P8L2N1</accession>
<reference evidence="2" key="1">
    <citation type="submission" date="2021-03" db="EMBL/GenBank/DDBJ databases">
        <title>Comparative genomics and phylogenomic investigation of the class Geoglossomycetes provide insights into ecological specialization and systematics.</title>
        <authorList>
            <person name="Melie T."/>
            <person name="Pirro S."/>
            <person name="Miller A.N."/>
            <person name="Quandt A."/>
        </authorList>
    </citation>
    <scope>NUCLEOTIDE SEQUENCE</scope>
    <source>
        <strain evidence="2">CAQ_001_2017</strain>
    </source>
</reference>
<protein>
    <submittedName>
        <fullName evidence="2">Uncharacterized protein</fullName>
    </submittedName>
</protein>
<comment type="caution">
    <text evidence="2">The sequence shown here is derived from an EMBL/GenBank/DDBJ whole genome shotgun (WGS) entry which is preliminary data.</text>
</comment>
<dbReference type="AlphaFoldDB" id="A0A9P8L2N1"/>
<dbReference type="Proteomes" id="UP000750711">
    <property type="component" value="Unassembled WGS sequence"/>
</dbReference>
<dbReference type="EMBL" id="JAGHQM010002135">
    <property type="protein sequence ID" value="KAH0551195.1"/>
    <property type="molecule type" value="Genomic_DNA"/>
</dbReference>
<evidence type="ECO:0000313" key="3">
    <source>
        <dbReference type="Proteomes" id="UP000750711"/>
    </source>
</evidence>
<feature type="region of interest" description="Disordered" evidence="1">
    <location>
        <begin position="50"/>
        <end position="80"/>
    </location>
</feature>
<feature type="region of interest" description="Disordered" evidence="1">
    <location>
        <begin position="1"/>
        <end position="35"/>
    </location>
</feature>
<dbReference type="PANTHER" id="PTHR36578">
    <property type="entry name" value="CHROMOSOME 15, WHOLE GENOME SHOTGUN SEQUENCE"/>
    <property type="match status" value="1"/>
</dbReference>
<organism evidence="2 3">
    <name type="scientific">Trichoglossum hirsutum</name>
    <dbReference type="NCBI Taxonomy" id="265104"/>
    <lineage>
        <taxon>Eukaryota</taxon>
        <taxon>Fungi</taxon>
        <taxon>Dikarya</taxon>
        <taxon>Ascomycota</taxon>
        <taxon>Pezizomycotina</taxon>
        <taxon>Geoglossomycetes</taxon>
        <taxon>Geoglossales</taxon>
        <taxon>Geoglossaceae</taxon>
        <taxon>Trichoglossum</taxon>
    </lineage>
</organism>
<gene>
    <name evidence="2" type="ORF">GP486_007478</name>
</gene>
<keyword evidence="3" id="KW-1185">Reference proteome</keyword>
<evidence type="ECO:0000313" key="2">
    <source>
        <dbReference type="EMBL" id="KAH0551195.1"/>
    </source>
</evidence>